<proteinExistence type="predicted"/>
<reference evidence="2" key="1">
    <citation type="submission" date="2015-05" db="EMBL/GenBank/DDBJ databases">
        <authorList>
            <person name="Collingro A."/>
        </authorList>
    </citation>
    <scope>NUCLEOTIDE SEQUENCE [LARGE SCALE GENOMIC DNA]</scope>
    <source>
        <strain evidence="2">Ps</strain>
    </source>
</reference>
<keyword evidence="2" id="KW-1185">Reference proteome</keyword>
<dbReference type="EMBL" id="CWGI01000001">
    <property type="protein sequence ID" value="CRX37198.1"/>
    <property type="molecule type" value="Genomic_DNA"/>
</dbReference>
<protein>
    <submittedName>
        <fullName evidence="1">Uncharacterized protein</fullName>
    </submittedName>
</protein>
<evidence type="ECO:0000313" key="1">
    <source>
        <dbReference type="EMBL" id="CRX37198.1"/>
    </source>
</evidence>
<name>A0A0G7ZNA9_9MOLU</name>
<sequence length="378" mass="45724">MLNYLETNYIFNLIYHQKGDVVLKLDDKNSEKWALNFWNFSITNHNLNSNQLIYYNNPIYKKYAFSYKIDKVIIDDYNHYPKIYLNAKYNYKEYIFDSRTKTFYYNDFLPTDLIINVNINGKYQETFVIDKISKFKESETIILEPEIDCYENDISINIECNSSYGYFYNKSIYLPTKIKTDYDLKFTSNYLLNLFIPIYYQENEIYYDKFYFLKLFRNKFYYPKNIKALILLLYDDPDNWEISFADKELSGNIYLPGIADNSHQFEINFYSYKNIFLFYVDDIYYYDYKNKESINGINQDFNSVNGISLPWDYSNNEGYINFNLSLLLFQDAKINLNFYLPIEIKNSLRGEQNSKLKLIEVFDYSDFNDPNIIWEKYA</sequence>
<organism evidence="1 2">
    <name type="scientific">Candidatus Hepatoplasma crinochetorum</name>
    <dbReference type="NCBI Taxonomy" id="295596"/>
    <lineage>
        <taxon>Bacteria</taxon>
        <taxon>Bacillati</taxon>
        <taxon>Mycoplasmatota</taxon>
        <taxon>Mollicutes</taxon>
        <taxon>Candidatus Hepatoplasmataceae</taxon>
        <taxon>Candidatus Hepatoplasma</taxon>
    </lineage>
</organism>
<dbReference type="Proteomes" id="UP000242141">
    <property type="component" value="Unassembled WGS sequence"/>
</dbReference>
<evidence type="ECO:0000313" key="2">
    <source>
        <dbReference type="Proteomes" id="UP000242141"/>
    </source>
</evidence>
<gene>
    <name evidence="1" type="ORF">HEPPS_04210</name>
</gene>
<dbReference type="AlphaFoldDB" id="A0A0G7ZNA9"/>
<accession>A0A0G7ZNA9</accession>